<dbReference type="Pfam" id="PF13649">
    <property type="entry name" value="Methyltransf_25"/>
    <property type="match status" value="1"/>
</dbReference>
<name>A0A1G2H0X2_9BACT</name>
<sequence>MYFPLSKDSARPKKEDFGEEYFSSGAAYQEYERYVEGWVNKVARKISRLVADVPAPSVLDIGCAHGYLIAKLKSRYGMHVYGVEYSTYAYRNRLRAVHSEVARGDILTARFPARSFDVVVCFDVFEYLTEAQNKRAAERLVRWSRKYILFTNPYRHSVNASQKQNPDPQRITAFSKKEYRALFHAVGVVYCGHFDGWHGGDILIFRKK</sequence>
<dbReference type="Proteomes" id="UP000177954">
    <property type="component" value="Unassembled WGS sequence"/>
</dbReference>
<protein>
    <recommendedName>
        <fullName evidence="2">Methyltransferase domain-containing protein</fullName>
    </recommendedName>
</protein>
<dbReference type="GO" id="GO:0016740">
    <property type="term" value="F:transferase activity"/>
    <property type="evidence" value="ECO:0007669"/>
    <property type="project" value="UniProtKB-KW"/>
</dbReference>
<dbReference type="InterPro" id="IPR041698">
    <property type="entry name" value="Methyltransf_25"/>
</dbReference>
<organism evidence="3 4">
    <name type="scientific">Candidatus Ryanbacteria bacterium RIFCSPLOWO2_02_FULL_47_14</name>
    <dbReference type="NCBI Taxonomy" id="1802129"/>
    <lineage>
        <taxon>Bacteria</taxon>
        <taxon>Candidatus Ryaniibacteriota</taxon>
    </lineage>
</organism>
<dbReference type="CDD" id="cd02440">
    <property type="entry name" value="AdoMet_MTases"/>
    <property type="match status" value="1"/>
</dbReference>
<evidence type="ECO:0000259" key="2">
    <source>
        <dbReference type="Pfam" id="PF13649"/>
    </source>
</evidence>
<gene>
    <name evidence="3" type="ORF">A3J04_02520</name>
</gene>
<proteinExistence type="predicted"/>
<dbReference type="AlphaFoldDB" id="A0A1G2H0X2"/>
<dbReference type="EMBL" id="MHNZ01000027">
    <property type="protein sequence ID" value="OGZ56112.1"/>
    <property type="molecule type" value="Genomic_DNA"/>
</dbReference>
<dbReference type="STRING" id="1802129.A3J04_02520"/>
<comment type="caution">
    <text evidence="3">The sequence shown here is derived from an EMBL/GenBank/DDBJ whole genome shotgun (WGS) entry which is preliminary data.</text>
</comment>
<evidence type="ECO:0000313" key="3">
    <source>
        <dbReference type="EMBL" id="OGZ56112.1"/>
    </source>
</evidence>
<evidence type="ECO:0000313" key="4">
    <source>
        <dbReference type="Proteomes" id="UP000177954"/>
    </source>
</evidence>
<dbReference type="PANTHER" id="PTHR43861">
    <property type="entry name" value="TRANS-ACONITATE 2-METHYLTRANSFERASE-RELATED"/>
    <property type="match status" value="1"/>
</dbReference>
<dbReference type="Gene3D" id="3.40.50.150">
    <property type="entry name" value="Vaccinia Virus protein VP39"/>
    <property type="match status" value="1"/>
</dbReference>
<feature type="domain" description="Methyltransferase" evidence="2">
    <location>
        <begin position="58"/>
        <end position="144"/>
    </location>
</feature>
<keyword evidence="1" id="KW-0808">Transferase</keyword>
<accession>A0A1G2H0X2</accession>
<reference evidence="3 4" key="1">
    <citation type="journal article" date="2016" name="Nat. Commun.">
        <title>Thousands of microbial genomes shed light on interconnected biogeochemical processes in an aquifer system.</title>
        <authorList>
            <person name="Anantharaman K."/>
            <person name="Brown C.T."/>
            <person name="Hug L.A."/>
            <person name="Sharon I."/>
            <person name="Castelle C.J."/>
            <person name="Probst A.J."/>
            <person name="Thomas B.C."/>
            <person name="Singh A."/>
            <person name="Wilkins M.J."/>
            <person name="Karaoz U."/>
            <person name="Brodie E.L."/>
            <person name="Williams K.H."/>
            <person name="Hubbard S.S."/>
            <person name="Banfield J.F."/>
        </authorList>
    </citation>
    <scope>NUCLEOTIDE SEQUENCE [LARGE SCALE GENOMIC DNA]</scope>
</reference>
<dbReference type="SUPFAM" id="SSF53335">
    <property type="entry name" value="S-adenosyl-L-methionine-dependent methyltransferases"/>
    <property type="match status" value="1"/>
</dbReference>
<evidence type="ECO:0000256" key="1">
    <source>
        <dbReference type="ARBA" id="ARBA00022679"/>
    </source>
</evidence>
<dbReference type="InterPro" id="IPR029063">
    <property type="entry name" value="SAM-dependent_MTases_sf"/>
</dbReference>